<gene>
    <name evidence="2" type="ORF">FSB_LOCUS52759</name>
</gene>
<feature type="compositionally biased region" description="Polar residues" evidence="1">
    <location>
        <begin position="1"/>
        <end position="12"/>
    </location>
</feature>
<organism evidence="2">
    <name type="scientific">Fagus sylvatica</name>
    <name type="common">Beechnut</name>
    <dbReference type="NCBI Taxonomy" id="28930"/>
    <lineage>
        <taxon>Eukaryota</taxon>
        <taxon>Viridiplantae</taxon>
        <taxon>Streptophyta</taxon>
        <taxon>Embryophyta</taxon>
        <taxon>Tracheophyta</taxon>
        <taxon>Spermatophyta</taxon>
        <taxon>Magnoliopsida</taxon>
        <taxon>eudicotyledons</taxon>
        <taxon>Gunneridae</taxon>
        <taxon>Pentapetalae</taxon>
        <taxon>rosids</taxon>
        <taxon>fabids</taxon>
        <taxon>Fagales</taxon>
        <taxon>Fagaceae</taxon>
        <taxon>Fagus</taxon>
    </lineage>
</organism>
<feature type="region of interest" description="Disordered" evidence="1">
    <location>
        <begin position="1"/>
        <end position="22"/>
    </location>
</feature>
<protein>
    <submittedName>
        <fullName evidence="2">Uncharacterized protein</fullName>
    </submittedName>
</protein>
<proteinExistence type="predicted"/>
<dbReference type="AlphaFoldDB" id="A0A2N9IGH5"/>
<evidence type="ECO:0000313" key="2">
    <source>
        <dbReference type="EMBL" id="SPD24877.1"/>
    </source>
</evidence>
<dbReference type="EMBL" id="OIVN01006024">
    <property type="protein sequence ID" value="SPD24877.1"/>
    <property type="molecule type" value="Genomic_DNA"/>
</dbReference>
<reference evidence="2" key="1">
    <citation type="submission" date="2018-02" db="EMBL/GenBank/DDBJ databases">
        <authorList>
            <person name="Cohen D.B."/>
            <person name="Kent A.D."/>
        </authorList>
    </citation>
    <scope>NUCLEOTIDE SEQUENCE</scope>
</reference>
<accession>A0A2N9IGH5</accession>
<sequence>MLLSQHLNQSPGQRRLRYPDSAASEIHNPVHVDWATLFSSKHT</sequence>
<name>A0A2N9IGH5_FAGSY</name>
<evidence type="ECO:0000256" key="1">
    <source>
        <dbReference type="SAM" id="MobiDB-lite"/>
    </source>
</evidence>